<dbReference type="AlphaFoldDB" id="A0A4C1TNX4"/>
<name>A0A4C1TNX4_EUMVA</name>
<evidence type="ECO:0000313" key="3">
    <source>
        <dbReference type="Proteomes" id="UP000299102"/>
    </source>
</evidence>
<proteinExistence type="predicted"/>
<keyword evidence="3" id="KW-1185">Reference proteome</keyword>
<evidence type="ECO:0000256" key="1">
    <source>
        <dbReference type="SAM" id="MobiDB-lite"/>
    </source>
</evidence>
<dbReference type="Proteomes" id="UP000299102">
    <property type="component" value="Unassembled WGS sequence"/>
</dbReference>
<feature type="region of interest" description="Disordered" evidence="1">
    <location>
        <begin position="1"/>
        <end position="38"/>
    </location>
</feature>
<sequence length="79" mass="8812">MDNKKKPSGAFKSKQRQERKDIKQNCPKLTWPPASTGAGVGGALAAWTSVKGGRVAHWWGDEIEDREHENRIRRKASLG</sequence>
<organism evidence="2 3">
    <name type="scientific">Eumeta variegata</name>
    <name type="common">Bagworm moth</name>
    <name type="synonym">Eumeta japonica</name>
    <dbReference type="NCBI Taxonomy" id="151549"/>
    <lineage>
        <taxon>Eukaryota</taxon>
        <taxon>Metazoa</taxon>
        <taxon>Ecdysozoa</taxon>
        <taxon>Arthropoda</taxon>
        <taxon>Hexapoda</taxon>
        <taxon>Insecta</taxon>
        <taxon>Pterygota</taxon>
        <taxon>Neoptera</taxon>
        <taxon>Endopterygota</taxon>
        <taxon>Lepidoptera</taxon>
        <taxon>Glossata</taxon>
        <taxon>Ditrysia</taxon>
        <taxon>Tineoidea</taxon>
        <taxon>Psychidae</taxon>
        <taxon>Oiketicinae</taxon>
        <taxon>Eumeta</taxon>
    </lineage>
</organism>
<dbReference type="EMBL" id="BGZK01000073">
    <property type="protein sequence ID" value="GBP15628.1"/>
    <property type="molecule type" value="Genomic_DNA"/>
</dbReference>
<comment type="caution">
    <text evidence="2">The sequence shown here is derived from an EMBL/GenBank/DDBJ whole genome shotgun (WGS) entry which is preliminary data.</text>
</comment>
<reference evidence="2 3" key="1">
    <citation type="journal article" date="2019" name="Commun. Biol.">
        <title>The bagworm genome reveals a unique fibroin gene that provides high tensile strength.</title>
        <authorList>
            <person name="Kono N."/>
            <person name="Nakamura H."/>
            <person name="Ohtoshi R."/>
            <person name="Tomita M."/>
            <person name="Numata K."/>
            <person name="Arakawa K."/>
        </authorList>
    </citation>
    <scope>NUCLEOTIDE SEQUENCE [LARGE SCALE GENOMIC DNA]</scope>
</reference>
<gene>
    <name evidence="2" type="ORF">EVAR_5323_1</name>
</gene>
<evidence type="ECO:0000313" key="2">
    <source>
        <dbReference type="EMBL" id="GBP15628.1"/>
    </source>
</evidence>
<accession>A0A4C1TNX4</accession>
<protein>
    <submittedName>
        <fullName evidence="2">Uncharacterized protein</fullName>
    </submittedName>
</protein>